<name>A0A1E4TW96_PACTA</name>
<evidence type="ECO:0000256" key="3">
    <source>
        <dbReference type="ARBA" id="ARBA00023274"/>
    </source>
</evidence>
<protein>
    <recommendedName>
        <fullName evidence="4">40S ribosomal protein S7</fullName>
    </recommendedName>
</protein>
<dbReference type="GO" id="GO:0042274">
    <property type="term" value="P:ribosomal small subunit biogenesis"/>
    <property type="evidence" value="ECO:0007669"/>
    <property type="project" value="TreeGrafter"/>
</dbReference>
<dbReference type="PANTHER" id="PTHR11278:SF0">
    <property type="entry name" value="SMALL RIBOSOMAL SUBUNIT PROTEIN ES7"/>
    <property type="match status" value="1"/>
</dbReference>
<gene>
    <name evidence="5" type="ORF">PACTADRAFT_33228</name>
</gene>
<dbReference type="GO" id="GO:0006412">
    <property type="term" value="P:translation"/>
    <property type="evidence" value="ECO:0007669"/>
    <property type="project" value="InterPro"/>
</dbReference>
<sequence>MSAASKVLSSEPTELELQVAQAFIDLEVNSKDLKAELRPLQFKTIREVDVSNGKKAIVIFVPVPLLPAFHRVQVRLTRELEKKFPDRHVVFLAERRILPKPGRVSRQQQKRPRSRTLTAVHDKILEDLVFPTEIIGKRVRYLVGGNKVAKVLLDSKDSSSVDHKLDSLQAVYNKLTGKQVVFEIPGETH</sequence>
<keyword evidence="3 4" id="KW-0687">Ribonucleoprotein</keyword>
<dbReference type="GO" id="GO:0006364">
    <property type="term" value="P:rRNA processing"/>
    <property type="evidence" value="ECO:0007669"/>
    <property type="project" value="TreeGrafter"/>
</dbReference>
<dbReference type="GO" id="GO:0022627">
    <property type="term" value="C:cytosolic small ribosomal subunit"/>
    <property type="evidence" value="ECO:0007669"/>
    <property type="project" value="TreeGrafter"/>
</dbReference>
<evidence type="ECO:0000256" key="1">
    <source>
        <dbReference type="ARBA" id="ARBA00007820"/>
    </source>
</evidence>
<reference evidence="6" key="1">
    <citation type="submission" date="2016-05" db="EMBL/GenBank/DDBJ databases">
        <title>Comparative genomics of biotechnologically important yeasts.</title>
        <authorList>
            <consortium name="DOE Joint Genome Institute"/>
            <person name="Riley R."/>
            <person name="Haridas S."/>
            <person name="Wolfe K.H."/>
            <person name="Lopes M.R."/>
            <person name="Hittinger C.T."/>
            <person name="Goker M."/>
            <person name="Salamov A."/>
            <person name="Wisecaver J."/>
            <person name="Long T.M."/>
            <person name="Aerts A.L."/>
            <person name="Barry K."/>
            <person name="Choi C."/>
            <person name="Clum A."/>
            <person name="Coughlan A.Y."/>
            <person name="Deshpande S."/>
            <person name="Douglass A.P."/>
            <person name="Hanson S.J."/>
            <person name="Klenk H.-P."/>
            <person name="Labutti K."/>
            <person name="Lapidus A."/>
            <person name="Lindquist E."/>
            <person name="Lipzen A."/>
            <person name="Meier-Kolthoff J.P."/>
            <person name="Ohm R.A."/>
            <person name="Otillar R.P."/>
            <person name="Pangilinan J."/>
            <person name="Peng Y."/>
            <person name="Rokas A."/>
            <person name="Rosa C.A."/>
            <person name="Scheuner C."/>
            <person name="Sibirny A.A."/>
            <person name="Slot J.C."/>
            <person name="Stielow J.B."/>
            <person name="Sun H."/>
            <person name="Kurtzman C.P."/>
            <person name="Blackwell M."/>
            <person name="Grigoriev I.V."/>
            <person name="Jeffries T.W."/>
        </authorList>
    </citation>
    <scope>NUCLEOTIDE SEQUENCE [LARGE SCALE GENOMIC DNA]</scope>
    <source>
        <strain evidence="6">NRRL Y-2460</strain>
    </source>
</reference>
<dbReference type="PROSITE" id="PS00948">
    <property type="entry name" value="RIBOSOMAL_S7E"/>
    <property type="match status" value="1"/>
</dbReference>
<dbReference type="EMBL" id="KV454013">
    <property type="protein sequence ID" value="ODV96035.1"/>
    <property type="molecule type" value="Genomic_DNA"/>
</dbReference>
<dbReference type="AlphaFoldDB" id="A0A1E4TW96"/>
<dbReference type="InterPro" id="IPR047861">
    <property type="entry name" value="Ribosomal_eS7_CS"/>
</dbReference>
<dbReference type="Pfam" id="PF01251">
    <property type="entry name" value="Ribosomal_S7e"/>
    <property type="match status" value="1"/>
</dbReference>
<evidence type="ECO:0000256" key="2">
    <source>
        <dbReference type="ARBA" id="ARBA00022980"/>
    </source>
</evidence>
<dbReference type="STRING" id="669874.A0A1E4TW96"/>
<dbReference type="InterPro" id="IPR000554">
    <property type="entry name" value="Ribosomal_eS7"/>
</dbReference>
<evidence type="ECO:0000313" key="5">
    <source>
        <dbReference type="EMBL" id="ODV96035.1"/>
    </source>
</evidence>
<evidence type="ECO:0000313" key="6">
    <source>
        <dbReference type="Proteomes" id="UP000094236"/>
    </source>
</evidence>
<dbReference type="OrthoDB" id="1724687at2759"/>
<dbReference type="GO" id="GO:0032040">
    <property type="term" value="C:small-subunit processome"/>
    <property type="evidence" value="ECO:0007669"/>
    <property type="project" value="TreeGrafter"/>
</dbReference>
<comment type="similarity">
    <text evidence="1 4">Belongs to the eukaryotic ribosomal protein eS7 family.</text>
</comment>
<dbReference type="Proteomes" id="UP000094236">
    <property type="component" value="Unassembled WGS sequence"/>
</dbReference>
<organism evidence="5 6">
    <name type="scientific">Pachysolen tannophilus NRRL Y-2460</name>
    <dbReference type="NCBI Taxonomy" id="669874"/>
    <lineage>
        <taxon>Eukaryota</taxon>
        <taxon>Fungi</taxon>
        <taxon>Dikarya</taxon>
        <taxon>Ascomycota</taxon>
        <taxon>Saccharomycotina</taxon>
        <taxon>Pichiomycetes</taxon>
        <taxon>Pachysolenaceae</taxon>
        <taxon>Pachysolen</taxon>
    </lineage>
</organism>
<accession>A0A1E4TW96</accession>
<keyword evidence="2 4" id="KW-0689">Ribosomal protein</keyword>
<keyword evidence="6" id="KW-1185">Reference proteome</keyword>
<dbReference type="GO" id="GO:0030686">
    <property type="term" value="C:90S preribosome"/>
    <property type="evidence" value="ECO:0007669"/>
    <property type="project" value="TreeGrafter"/>
</dbReference>
<proteinExistence type="inferred from homology"/>
<dbReference type="GO" id="GO:0003735">
    <property type="term" value="F:structural constituent of ribosome"/>
    <property type="evidence" value="ECO:0007669"/>
    <property type="project" value="InterPro"/>
</dbReference>
<evidence type="ECO:0000256" key="4">
    <source>
        <dbReference type="RuleBase" id="RU364105"/>
    </source>
</evidence>
<dbReference type="PANTHER" id="PTHR11278">
    <property type="entry name" value="40S RIBOSOMAL PROTEIN S7"/>
    <property type="match status" value="1"/>
</dbReference>